<dbReference type="CDD" id="cd00754">
    <property type="entry name" value="Ubl_MoaD"/>
    <property type="match status" value="1"/>
</dbReference>
<dbReference type="AlphaFoldDB" id="A0A4R0NU15"/>
<dbReference type="Gene3D" id="3.10.20.30">
    <property type="match status" value="1"/>
</dbReference>
<gene>
    <name evidence="1" type="ORF">EZ437_00610</name>
</gene>
<organism evidence="1 2">
    <name type="scientific">Pedobacter psychroterrae</name>
    <dbReference type="NCBI Taxonomy" id="2530453"/>
    <lineage>
        <taxon>Bacteria</taxon>
        <taxon>Pseudomonadati</taxon>
        <taxon>Bacteroidota</taxon>
        <taxon>Sphingobacteriia</taxon>
        <taxon>Sphingobacteriales</taxon>
        <taxon>Sphingobacteriaceae</taxon>
        <taxon>Pedobacter</taxon>
    </lineage>
</organism>
<dbReference type="InterPro" id="IPR012675">
    <property type="entry name" value="Beta-grasp_dom_sf"/>
</dbReference>
<name>A0A4R0NU15_9SPHI</name>
<dbReference type="EMBL" id="SJSL01000001">
    <property type="protein sequence ID" value="TCD02524.1"/>
    <property type="molecule type" value="Genomic_DNA"/>
</dbReference>
<sequence length="77" mass="8568">MEIQLISFGKISEFLHSQQLEIEGISDTDQLKAYLESNFLQLADLKYKLAVNKILIQENTHLNSGDSVAVMPPFSGG</sequence>
<accession>A0A4R0NU15</accession>
<evidence type="ECO:0000313" key="1">
    <source>
        <dbReference type="EMBL" id="TCD02524.1"/>
    </source>
</evidence>
<dbReference type="InterPro" id="IPR016155">
    <property type="entry name" value="Mopterin_synth/thiamin_S_b"/>
</dbReference>
<keyword evidence="2" id="KW-1185">Reference proteome</keyword>
<dbReference type="Pfam" id="PF02597">
    <property type="entry name" value="ThiS"/>
    <property type="match status" value="1"/>
</dbReference>
<reference evidence="1 2" key="1">
    <citation type="submission" date="2019-02" db="EMBL/GenBank/DDBJ databases">
        <title>Pedobacter sp. RP-1-14 sp. nov., isolated from Arctic soil.</title>
        <authorList>
            <person name="Dahal R.H."/>
        </authorList>
    </citation>
    <scope>NUCLEOTIDE SEQUENCE [LARGE SCALE GENOMIC DNA]</scope>
    <source>
        <strain evidence="1 2">RP-1-14</strain>
    </source>
</reference>
<dbReference type="Proteomes" id="UP000293347">
    <property type="component" value="Unassembled WGS sequence"/>
</dbReference>
<dbReference type="SUPFAM" id="SSF54285">
    <property type="entry name" value="MoaD/ThiS"/>
    <property type="match status" value="1"/>
</dbReference>
<dbReference type="OrthoDB" id="1191081at2"/>
<comment type="caution">
    <text evidence="1">The sequence shown here is derived from an EMBL/GenBank/DDBJ whole genome shotgun (WGS) entry which is preliminary data.</text>
</comment>
<evidence type="ECO:0000313" key="2">
    <source>
        <dbReference type="Proteomes" id="UP000293347"/>
    </source>
</evidence>
<dbReference type="RefSeq" id="WP_131592146.1">
    <property type="nucleotide sequence ID" value="NZ_SJSL01000001.1"/>
</dbReference>
<protein>
    <submittedName>
        <fullName evidence="1">MoaD/ThiS family protein</fullName>
    </submittedName>
</protein>
<dbReference type="InterPro" id="IPR003749">
    <property type="entry name" value="ThiS/MoaD-like"/>
</dbReference>
<proteinExistence type="predicted"/>